<sequence>MDQSGKYEALPQHQPDTQARRRVDEDGPRPRRRVGILHVLGLLILFTTVFSLCFRAPLRTFALVDPEDAVASDASLCMDQLAYSMRAAEVIAFGPSQSLSIREKIDTNRTHGGHGPRHSTRVFGSIVLVPDDASPAGGRIELDIASNVEDPGVEVRFHPDSQALTVLTNPWVENDSRRQVCVQMRIAAYVPRRSELDSIIVEADHLDITISDGLDMRVARSAALASVVGTVAAGAAGAAGQPHSYALGAPDIRVHTVDGDVRGWFALHDALTIKTISGRVDVDVSPLPHADGKAPGSPAALHVSSVSGRLGVREALREGEALPLDRHYAVRVASTAGGIAARLAFADATLESQSGDIDAELLPVPVPVPVTEGRHPEEDDGSPQLRLLTSSKSGRSRIRVLAPRPTGEAANGPAMTLLSRHDSLSGRIDAAYPAAWEGGFAMKSVSGKLAVRGEGVRWTGGGRFLPRLTGSKGAGPSRLEMESISGNQSLTFGQ</sequence>
<keyword evidence="2" id="KW-0812">Transmembrane</keyword>
<evidence type="ECO:0000313" key="4">
    <source>
        <dbReference type="Proteomes" id="UP000053831"/>
    </source>
</evidence>
<keyword evidence="2" id="KW-1133">Transmembrane helix</keyword>
<dbReference type="OrthoDB" id="3539644at2759"/>
<evidence type="ECO:0000313" key="3">
    <source>
        <dbReference type="EMBL" id="KOS19432.1"/>
    </source>
</evidence>
<dbReference type="Proteomes" id="UP000053831">
    <property type="component" value="Unassembled WGS sequence"/>
</dbReference>
<dbReference type="STRING" id="150374.A0A0M9VU76"/>
<proteinExistence type="predicted"/>
<organism evidence="3 4">
    <name type="scientific">Escovopsis weberi</name>
    <dbReference type="NCBI Taxonomy" id="150374"/>
    <lineage>
        <taxon>Eukaryota</taxon>
        <taxon>Fungi</taxon>
        <taxon>Dikarya</taxon>
        <taxon>Ascomycota</taxon>
        <taxon>Pezizomycotina</taxon>
        <taxon>Sordariomycetes</taxon>
        <taxon>Hypocreomycetidae</taxon>
        <taxon>Hypocreales</taxon>
        <taxon>Hypocreaceae</taxon>
        <taxon>Escovopsis</taxon>
    </lineage>
</organism>
<keyword evidence="4" id="KW-1185">Reference proteome</keyword>
<name>A0A0M9VU76_ESCWE</name>
<gene>
    <name evidence="3" type="ORF">ESCO_001024</name>
</gene>
<feature type="transmembrane region" description="Helical" evidence="2">
    <location>
        <begin position="36"/>
        <end position="58"/>
    </location>
</feature>
<reference evidence="3 4" key="1">
    <citation type="submission" date="2015-07" db="EMBL/GenBank/DDBJ databases">
        <title>The genome of the fungus Escovopsis weberi, a specialized disease agent of ant agriculture.</title>
        <authorList>
            <person name="de Man T.J."/>
            <person name="Stajich J.E."/>
            <person name="Kubicek C.P."/>
            <person name="Chenthamara K."/>
            <person name="Atanasova L."/>
            <person name="Druzhinina I.S."/>
            <person name="Birnbaum S."/>
            <person name="Barribeau S.M."/>
            <person name="Teiling C."/>
            <person name="Suen G."/>
            <person name="Currie C."/>
            <person name="Gerardo N.M."/>
        </authorList>
    </citation>
    <scope>NUCLEOTIDE SEQUENCE [LARGE SCALE GENOMIC DNA]</scope>
</reference>
<dbReference type="EMBL" id="LGSR01000020">
    <property type="protein sequence ID" value="KOS19432.1"/>
    <property type="molecule type" value="Genomic_DNA"/>
</dbReference>
<feature type="region of interest" description="Disordered" evidence="1">
    <location>
        <begin position="1"/>
        <end position="28"/>
    </location>
</feature>
<comment type="caution">
    <text evidence="3">The sequence shown here is derived from an EMBL/GenBank/DDBJ whole genome shotgun (WGS) entry which is preliminary data.</text>
</comment>
<feature type="compositionally biased region" description="Basic and acidic residues" evidence="1">
    <location>
        <begin position="18"/>
        <end position="28"/>
    </location>
</feature>
<evidence type="ECO:0000256" key="1">
    <source>
        <dbReference type="SAM" id="MobiDB-lite"/>
    </source>
</evidence>
<accession>A0A0M9VU76</accession>
<protein>
    <recommendedName>
        <fullName evidence="5">Adhesin domain-containing protein</fullName>
    </recommendedName>
</protein>
<evidence type="ECO:0008006" key="5">
    <source>
        <dbReference type="Google" id="ProtNLM"/>
    </source>
</evidence>
<keyword evidence="2" id="KW-0472">Membrane</keyword>
<evidence type="ECO:0000256" key="2">
    <source>
        <dbReference type="SAM" id="Phobius"/>
    </source>
</evidence>
<dbReference type="AlphaFoldDB" id="A0A0M9VU76"/>